<gene>
    <name evidence="3" type="ORF">RN606_08935</name>
</gene>
<protein>
    <submittedName>
        <fullName evidence="3">Uncharacterized protein</fullName>
    </submittedName>
</protein>
<evidence type="ECO:0000256" key="2">
    <source>
        <dbReference type="SAM" id="Phobius"/>
    </source>
</evidence>
<keyword evidence="2" id="KW-0812">Transmembrane</keyword>
<dbReference type="EMBL" id="CP134879">
    <property type="protein sequence ID" value="WNM23492.1"/>
    <property type="molecule type" value="Genomic_DNA"/>
</dbReference>
<keyword evidence="2" id="KW-0472">Membrane</keyword>
<feature type="region of interest" description="Disordered" evidence="1">
    <location>
        <begin position="65"/>
        <end position="114"/>
    </location>
</feature>
<evidence type="ECO:0000256" key="1">
    <source>
        <dbReference type="SAM" id="MobiDB-lite"/>
    </source>
</evidence>
<proteinExistence type="predicted"/>
<name>A0AA96F645_9MICO</name>
<dbReference type="RefSeq" id="WP_313496439.1">
    <property type="nucleotide sequence ID" value="NZ_CP134879.1"/>
</dbReference>
<evidence type="ECO:0000313" key="3">
    <source>
        <dbReference type="EMBL" id="WNM23492.1"/>
    </source>
</evidence>
<feature type="transmembrane region" description="Helical" evidence="2">
    <location>
        <begin position="20"/>
        <end position="44"/>
    </location>
</feature>
<feature type="compositionally biased region" description="Low complexity" evidence="1">
    <location>
        <begin position="98"/>
        <end position="107"/>
    </location>
</feature>
<dbReference type="AlphaFoldDB" id="A0AA96F645"/>
<sequence length="114" mass="11171">MDRPDGFDGAPGGTGSLDLLPTILGGVLGLLAVAALVVIAIFLIRISRDVATIRADAAAVRAGTVGGVAPRHTPRTHAASPFDAPTPPAPVASVGDTSAPAAGSPESSEGRLPS</sequence>
<accession>A0AA96F645</accession>
<reference evidence="3 4" key="1">
    <citation type="submission" date="2023-09" db="EMBL/GenBank/DDBJ databases">
        <title>Demequina sp. a novel bacteria isolated from Capsicum annuum.</title>
        <authorList>
            <person name="Humaira Z."/>
            <person name="Lee J."/>
            <person name="Cho D."/>
        </authorList>
    </citation>
    <scope>NUCLEOTIDE SEQUENCE [LARGE SCALE GENOMIC DNA]</scope>
    <source>
        <strain evidence="3 4">OYTSA14</strain>
    </source>
</reference>
<keyword evidence="4" id="KW-1185">Reference proteome</keyword>
<organism evidence="3 4">
    <name type="scientific">Demequina capsici</name>
    <dbReference type="NCBI Taxonomy" id="3075620"/>
    <lineage>
        <taxon>Bacteria</taxon>
        <taxon>Bacillati</taxon>
        <taxon>Actinomycetota</taxon>
        <taxon>Actinomycetes</taxon>
        <taxon>Micrococcales</taxon>
        <taxon>Demequinaceae</taxon>
        <taxon>Demequina</taxon>
    </lineage>
</organism>
<keyword evidence="2" id="KW-1133">Transmembrane helix</keyword>
<dbReference type="Proteomes" id="UP001304125">
    <property type="component" value="Chromosome"/>
</dbReference>
<evidence type="ECO:0000313" key="4">
    <source>
        <dbReference type="Proteomes" id="UP001304125"/>
    </source>
</evidence>